<dbReference type="GeneID" id="94440108"/>
<feature type="transmembrane region" description="Helical" evidence="2">
    <location>
        <begin position="250"/>
        <end position="273"/>
    </location>
</feature>
<feature type="transmembrane region" description="Helical" evidence="2">
    <location>
        <begin position="400"/>
        <end position="417"/>
    </location>
</feature>
<comment type="subcellular location">
    <subcellularLocation>
        <location evidence="1">Cell membrane</location>
        <topology evidence="1">Multi-pass membrane protein</topology>
    </subcellularLocation>
</comment>
<dbReference type="SUPFAM" id="SSF103473">
    <property type="entry name" value="MFS general substrate transporter"/>
    <property type="match status" value="1"/>
</dbReference>
<accession>A0A318KNE9</accession>
<dbReference type="RefSeq" id="WP_022936925.1">
    <property type="nucleotide sequence ID" value="NZ_CABKRQ010000002.1"/>
</dbReference>
<dbReference type="Proteomes" id="UP000247612">
    <property type="component" value="Unassembled WGS sequence"/>
</dbReference>
<protein>
    <submittedName>
        <fullName evidence="3">Putative MFS family arabinose efflux permease</fullName>
    </submittedName>
</protein>
<evidence type="ECO:0000313" key="4">
    <source>
        <dbReference type="Proteomes" id="UP000247612"/>
    </source>
</evidence>
<feature type="transmembrane region" description="Helical" evidence="2">
    <location>
        <begin position="20"/>
        <end position="37"/>
    </location>
</feature>
<dbReference type="AlphaFoldDB" id="A0A318KNE9"/>
<evidence type="ECO:0000256" key="2">
    <source>
        <dbReference type="SAM" id="Phobius"/>
    </source>
</evidence>
<dbReference type="GO" id="GO:0022857">
    <property type="term" value="F:transmembrane transporter activity"/>
    <property type="evidence" value="ECO:0007669"/>
    <property type="project" value="InterPro"/>
</dbReference>
<gene>
    <name evidence="3" type="ORF">DES51_10524</name>
</gene>
<dbReference type="InterPro" id="IPR036259">
    <property type="entry name" value="MFS_trans_sf"/>
</dbReference>
<name>A0A318KNE9_9FIRM</name>
<evidence type="ECO:0000256" key="1">
    <source>
        <dbReference type="ARBA" id="ARBA00004651"/>
    </source>
</evidence>
<feature type="transmembrane region" description="Helical" evidence="2">
    <location>
        <begin position="336"/>
        <end position="359"/>
    </location>
</feature>
<dbReference type="Gene3D" id="1.20.1250.20">
    <property type="entry name" value="MFS general substrate transporter like domains"/>
    <property type="match status" value="1"/>
</dbReference>
<dbReference type="GO" id="GO:0005886">
    <property type="term" value="C:plasma membrane"/>
    <property type="evidence" value="ECO:0007669"/>
    <property type="project" value="UniProtKB-SubCell"/>
</dbReference>
<feature type="transmembrane region" description="Helical" evidence="2">
    <location>
        <begin position="279"/>
        <end position="300"/>
    </location>
</feature>
<dbReference type="CDD" id="cd06174">
    <property type="entry name" value="MFS"/>
    <property type="match status" value="1"/>
</dbReference>
<keyword evidence="4" id="KW-1185">Reference proteome</keyword>
<feature type="transmembrane region" description="Helical" evidence="2">
    <location>
        <begin position="90"/>
        <end position="106"/>
    </location>
</feature>
<keyword evidence="2" id="KW-0472">Membrane</keyword>
<feature type="transmembrane region" description="Helical" evidence="2">
    <location>
        <begin position="148"/>
        <end position="167"/>
    </location>
</feature>
<dbReference type="Pfam" id="PF07690">
    <property type="entry name" value="MFS_1"/>
    <property type="match status" value="1"/>
</dbReference>
<comment type="caution">
    <text evidence="3">The sequence shown here is derived from an EMBL/GenBank/DDBJ whole genome shotgun (WGS) entry which is preliminary data.</text>
</comment>
<dbReference type="InterPro" id="IPR011701">
    <property type="entry name" value="MFS"/>
</dbReference>
<dbReference type="STRING" id="1034346.GCA_000313565_00618"/>
<feature type="transmembrane region" description="Helical" evidence="2">
    <location>
        <begin position="179"/>
        <end position="198"/>
    </location>
</feature>
<organism evidence="3 4">
    <name type="scientific">Dielma fastidiosa</name>
    <dbReference type="NCBI Taxonomy" id="1034346"/>
    <lineage>
        <taxon>Bacteria</taxon>
        <taxon>Bacillati</taxon>
        <taxon>Bacillota</taxon>
        <taxon>Erysipelotrichia</taxon>
        <taxon>Erysipelotrichales</taxon>
        <taxon>Erysipelotrichaceae</taxon>
        <taxon>Dielma</taxon>
    </lineage>
</organism>
<proteinExistence type="predicted"/>
<reference evidence="3 4" key="1">
    <citation type="submission" date="2018-05" db="EMBL/GenBank/DDBJ databases">
        <title>Genomic Encyclopedia of Type Strains, Phase IV (KMG-IV): sequencing the most valuable type-strain genomes for metagenomic binning, comparative biology and taxonomic classification.</title>
        <authorList>
            <person name="Goeker M."/>
        </authorList>
    </citation>
    <scope>NUCLEOTIDE SEQUENCE [LARGE SCALE GENOMIC DNA]</scope>
    <source>
        <strain evidence="3 4">JC118</strain>
    </source>
</reference>
<feature type="transmembrane region" description="Helical" evidence="2">
    <location>
        <begin position="312"/>
        <end position="330"/>
    </location>
</feature>
<feature type="transmembrane region" description="Helical" evidence="2">
    <location>
        <begin position="112"/>
        <end position="136"/>
    </location>
</feature>
<feature type="transmembrane region" description="Helical" evidence="2">
    <location>
        <begin position="371"/>
        <end position="394"/>
    </location>
</feature>
<evidence type="ECO:0000313" key="3">
    <source>
        <dbReference type="EMBL" id="PXX79554.1"/>
    </source>
</evidence>
<dbReference type="EMBL" id="QJKH01000005">
    <property type="protein sequence ID" value="PXX79554.1"/>
    <property type="molecule type" value="Genomic_DNA"/>
</dbReference>
<sequence>MSETTGKKPKAGSSNFGSKGWFIILISIVYFYLSTAVTSDGLNVINNYLVGKFSVSMSSLTIFATAGGWLTLVSIPLFTKLANAKGAKSAIISSLVIFIFATYFIYHADSLIVYGIAMTLGCMAVVGFSMVGTGLLGANWFPTKKGLYMGWATFGIPISAASVSIMQQAMINTIGFENISWFFIGIAVLTIIVTFFFVKNNPEEAGAFPDNDQSMTKEKAHQIWERGEELKRTSPWDASKVLHYSETWKIAIGWGVLMMGASGIIAQFVTAAVTWGHDIQYPIMLLTVMFPVGLFFSWFAGYLDDKFGVKNATFFIAGLLCFGAVIAGLFGSNAIALAVGGGCFMGAMSGGNNLTMSVTGSKFGRYDFNNAWAVISVITRIISSTGIILVSLIADKFGYTTSYLAVAVTVIIASFVIKATDVTCVGRSVVNEEE</sequence>
<keyword evidence="2" id="KW-1133">Transmembrane helix</keyword>
<keyword evidence="2" id="KW-0812">Transmembrane</keyword>
<feature type="transmembrane region" description="Helical" evidence="2">
    <location>
        <begin position="57"/>
        <end position="78"/>
    </location>
</feature>